<feature type="compositionally biased region" description="Basic and acidic residues" evidence="1">
    <location>
        <begin position="815"/>
        <end position="826"/>
    </location>
</feature>
<dbReference type="EMBL" id="CP000298">
    <property type="protein sequence ID" value="ADV25489.1"/>
    <property type="molecule type" value="Genomic_DNA"/>
</dbReference>
<dbReference type="AlphaFoldDB" id="E6RF66"/>
<feature type="region of interest" description="Disordered" evidence="1">
    <location>
        <begin position="147"/>
        <end position="181"/>
    </location>
</feature>
<feature type="compositionally biased region" description="Pro residues" evidence="1">
    <location>
        <begin position="17"/>
        <end position="29"/>
    </location>
</feature>
<dbReference type="Proteomes" id="UP000007805">
    <property type="component" value="Chromosome M"/>
</dbReference>
<feature type="region of interest" description="Disordered" evidence="1">
    <location>
        <begin position="325"/>
        <end position="427"/>
    </location>
</feature>
<evidence type="ECO:0000313" key="2">
    <source>
        <dbReference type="EMBL" id="ADV25489.1"/>
    </source>
</evidence>
<accession>E6RF66</accession>
<reference key="2">
    <citation type="journal article" date="2011" name="MBio">
        <title>Genome variation in Cryptococcus gattii, an emerging pathogen of immunocompetent hosts.</title>
        <authorList>
            <person name="D'Souza C.A."/>
            <person name="Kronstad J.W."/>
            <person name="Taylor G."/>
            <person name="Warren R."/>
            <person name="Yuen M."/>
            <person name="Hu G."/>
            <person name="Jung W.H."/>
            <person name="Sham A."/>
            <person name="Kidd S.E."/>
            <person name="Tangen K."/>
            <person name="Lee N."/>
            <person name="Zeilmaker T."/>
            <person name="Sawkins J."/>
            <person name="McVicker G."/>
            <person name="Shah S."/>
            <person name="Gnerre S."/>
            <person name="Griggs A."/>
            <person name="Zeng Q."/>
            <person name="Bartlett K."/>
            <person name="Li W."/>
            <person name="Wang X."/>
            <person name="Heitman J."/>
            <person name="Stajich J.E."/>
            <person name="Fraser J.A."/>
            <person name="Meyer W."/>
            <person name="Carter D."/>
            <person name="Schein J."/>
            <person name="Krzywinski M."/>
            <person name="Kwong-Chung K.J."/>
            <person name="Varma A."/>
            <person name="Wang J."/>
            <person name="Brunham R."/>
            <person name="Fyfe M."/>
            <person name="Ouellette B.F.F."/>
            <person name="Siddiqui A."/>
            <person name="Marra M."/>
            <person name="Jones S."/>
            <person name="Holt R."/>
            <person name="Birren B.W."/>
            <person name="Galagan J.E."/>
            <person name="Cuomo C.A."/>
        </authorList>
    </citation>
    <scope>NUCLEOTIDE SEQUENCE</scope>
    <source>
        <strain>WM276</strain>
    </source>
</reference>
<feature type="compositionally biased region" description="Polar residues" evidence="1">
    <location>
        <begin position="158"/>
        <end position="170"/>
    </location>
</feature>
<evidence type="ECO:0000313" key="3">
    <source>
        <dbReference type="Proteomes" id="UP000007805"/>
    </source>
</evidence>
<keyword evidence="3" id="KW-1185">Reference proteome</keyword>
<feature type="compositionally biased region" description="Basic and acidic residues" evidence="1">
    <location>
        <begin position="799"/>
        <end position="808"/>
    </location>
</feature>
<feature type="region of interest" description="Disordered" evidence="1">
    <location>
        <begin position="799"/>
        <end position="827"/>
    </location>
</feature>
<protein>
    <submittedName>
        <fullName evidence="2">Uncharacterized protein</fullName>
    </submittedName>
</protein>
<feature type="compositionally biased region" description="Polar residues" evidence="1">
    <location>
        <begin position="407"/>
        <end position="425"/>
    </location>
</feature>
<gene>
    <name evidence="2" type="ordered locus">CGB_M1320C</name>
</gene>
<dbReference type="GeneID" id="10186053"/>
<organism evidence="2 3">
    <name type="scientific">Cryptococcus gattii serotype B (strain WM276 / ATCC MYA-4071)</name>
    <name type="common">Filobasidiella gattii</name>
    <name type="synonym">Cryptococcus bacillisporus</name>
    <dbReference type="NCBI Taxonomy" id="367775"/>
    <lineage>
        <taxon>Eukaryota</taxon>
        <taxon>Fungi</taxon>
        <taxon>Dikarya</taxon>
        <taxon>Basidiomycota</taxon>
        <taxon>Agaricomycotina</taxon>
        <taxon>Tremellomycetes</taxon>
        <taxon>Tremellales</taxon>
        <taxon>Cryptococcaceae</taxon>
        <taxon>Cryptococcus</taxon>
        <taxon>Cryptococcus gattii species complex</taxon>
    </lineage>
</organism>
<name>E6RF66_CRYGW</name>
<feature type="compositionally biased region" description="Basic and acidic residues" evidence="1">
    <location>
        <begin position="378"/>
        <end position="391"/>
    </location>
</feature>
<feature type="region of interest" description="Disordered" evidence="1">
    <location>
        <begin position="1"/>
        <end position="123"/>
    </location>
</feature>
<feature type="compositionally biased region" description="Basic and acidic residues" evidence="1">
    <location>
        <begin position="344"/>
        <end position="360"/>
    </location>
</feature>
<feature type="compositionally biased region" description="Acidic residues" evidence="1">
    <location>
        <begin position="361"/>
        <end position="372"/>
    </location>
</feature>
<feature type="compositionally biased region" description="Basic and acidic residues" evidence="1">
    <location>
        <begin position="325"/>
        <end position="336"/>
    </location>
</feature>
<proteinExistence type="predicted"/>
<sequence length="1261" mass="142056">MYAPSGFDSDSSGEETTPPPTPAPPPPPKPRFKFRSLFTSTKKLEARTPRQGEELKKDEEKEPPGPMKKRVRIFAGELLDGQKGSKVEGLTTTTGEKIEPEPPSPEGSKQESQLEPAGLTEQTAVNPVASEILVLLRQLVVECHATNKNTDPEPKADSISQGMNEGSSANDAEPEKKIGLPAPEAIIATDREFDRPIDTEPAQETHAPQHRPSHLLPSVLGRQQYHLADNYFYICEQVVPSASASYGPPYGYYPQLASPYLWTAYHSRLQWWPFDHHSTSDEQKTVTKLSPPHFTLFDPVISESTRLPPNPYIRKYEAAHNRALKDYKEPGLEQGERKRRKEKVRSAERRLNEARQALEDTEREEGIDDDSSDPSSSESKEVRGSQDEPSKETNSSPETQYAGYQGENDTTLAADNPTKPNSTVTDESRVLERLETYVLKYRQSYNIAVKRSRVSEDDDERKRGKAIVKETQGKLREAMQALSTAKWVRGNLTNSKNEEKVQRGLDKGKGRILDDVNEKGRPAAEKESSVKKKLDKWEGRAINVGGEVEEPKRTKEVQEEEGQHLQKVPMEISPSVQEPIYEILMDENVVENGSNNVNPSLQNRNFGDQRFSNINRSAIERRDKKLIKETLIEAKWAQVLRPASSTQLPSNITTEPNKAIEHCKIKYAAVAKSSSDASLEHEGKQVKMKEADRVKKKKIKTIMSEDEAGEQASKAKDVSKEAKCSATKPFNDMKQLKEYNTQVEVVDIETLLELAKVKYSKLTKAAKEETIGDETRRKRKAKVEKQALIVQAMMEAMDKKDNECKRQAVTDNAEENSKTGKDEMSSMEKAQILSRCMIFEEVEQAIGQVKEERQIEKLNNSTTEEKESRQCPLSGCEIATSCKKWAPLHVTKGKTPVNNPVRPRPANAIRHPSVQLDVRRWLDGEDPEELTWSKTMVSLAKCVDLCNTILYSLQCDTRANSNHVGTILSRLIDNLLRQQDLVDSMRKLAGHGHDAQLEEFIEHLAIIKGFLEKNMSSGLTDYFEREVRKEIASIRQIEKRKERKFEEEEEDKRKGFLELLDMLLAFIVSPDNHQIIIEKKDDGPGIQANETPVSTQLTFTEHNYETVASEGQFPLSEKTIVDSPPHKLSDLLHFPHRPLSPSVSRLTPIMLSKNSHSPQPEPIKRTASHKSAANAINLSHFPVKLSQVTQDSLDDNSSWKRPPVERTKLLNFLLRPIADGCPYIMIHGMKSITSPSEGGRAGRGLIKRSKKVLYDKVLLVS</sequence>
<dbReference type="HOGENOM" id="CLU_264835_0_0_1"/>
<dbReference type="KEGG" id="cgi:CGB_M1320C"/>
<feature type="compositionally biased region" description="Basic and acidic residues" evidence="1">
    <location>
        <begin position="42"/>
        <end position="63"/>
    </location>
</feature>
<dbReference type="OrthoDB" id="2576539at2759"/>
<evidence type="ECO:0000256" key="1">
    <source>
        <dbReference type="SAM" id="MobiDB-lite"/>
    </source>
</evidence>
<dbReference type="RefSeq" id="XP_003197276.1">
    <property type="nucleotide sequence ID" value="XM_003197228.1"/>
</dbReference>
<reference evidence="2 3" key="1">
    <citation type="journal article" date="2011" name="MBio">
        <title>Genome variation in Cryptococcus gattii, an emerging pathogen of immunocompetent hosts.</title>
        <authorList>
            <person name="D'Souza C.A."/>
            <person name="Kronstad J.W."/>
            <person name="Taylor G."/>
            <person name="Warren R."/>
            <person name="Yuen M."/>
            <person name="Hu G."/>
            <person name="Jung W.H."/>
            <person name="Sham A."/>
            <person name="Kidd S.E."/>
            <person name="Tangen K."/>
            <person name="Lee N."/>
            <person name="Zeilmaker T."/>
            <person name="Sawkins J."/>
            <person name="McVicker G."/>
            <person name="Shah S."/>
            <person name="Gnerre S."/>
            <person name="Griggs A."/>
            <person name="Zeng Q."/>
            <person name="Bartlett K."/>
            <person name="Li W."/>
            <person name="Wang X."/>
            <person name="Heitman J."/>
            <person name="Stajich J.E."/>
            <person name="Fraser J.A."/>
            <person name="Meyer W."/>
            <person name="Carter D."/>
            <person name="Schein J."/>
            <person name="Krzywinski M."/>
            <person name="Kwon-Chung K.J."/>
            <person name="Varma A."/>
            <person name="Wang J."/>
            <person name="Brunham R."/>
            <person name="Fyfe M."/>
            <person name="Ouellette B.F."/>
            <person name="Siddiqui A."/>
            <person name="Marra M."/>
            <person name="Jones S."/>
            <person name="Holt R."/>
            <person name="Birren B.W."/>
            <person name="Galagan J.E."/>
            <person name="Cuomo C.A."/>
        </authorList>
    </citation>
    <scope>NUCLEOTIDE SEQUENCE [LARGE SCALE GENOMIC DNA]</scope>
    <source>
        <strain evidence="3">WM276 / ATCC MYA-4071</strain>
    </source>
</reference>
<dbReference type="VEuPathDB" id="FungiDB:CGB_M1320C"/>